<reference evidence="3" key="1">
    <citation type="submission" date="2020-05" db="EMBL/GenBank/DDBJ databases">
        <title>Phylogenomic resolution of chytrid fungi.</title>
        <authorList>
            <person name="Stajich J.E."/>
            <person name="Amses K."/>
            <person name="Simmons R."/>
            <person name="Seto K."/>
            <person name="Myers J."/>
            <person name="Bonds A."/>
            <person name="Quandt C.A."/>
            <person name="Barry K."/>
            <person name="Liu P."/>
            <person name="Grigoriev I."/>
            <person name="Longcore J.E."/>
            <person name="James T.Y."/>
        </authorList>
    </citation>
    <scope>NUCLEOTIDE SEQUENCE</scope>
    <source>
        <strain evidence="3">PLAUS21</strain>
    </source>
</reference>
<feature type="region of interest" description="Disordered" evidence="1">
    <location>
        <begin position="255"/>
        <end position="278"/>
    </location>
</feature>
<evidence type="ECO:0000256" key="1">
    <source>
        <dbReference type="SAM" id="MobiDB-lite"/>
    </source>
</evidence>
<feature type="transmembrane region" description="Helical" evidence="2">
    <location>
        <begin position="12"/>
        <end position="31"/>
    </location>
</feature>
<protein>
    <submittedName>
        <fullName evidence="3">Uncharacterized protein</fullName>
    </submittedName>
</protein>
<dbReference type="EMBL" id="JADGKB010000017">
    <property type="protein sequence ID" value="KAJ3259538.1"/>
    <property type="molecule type" value="Genomic_DNA"/>
</dbReference>
<feature type="transmembrane region" description="Helical" evidence="2">
    <location>
        <begin position="224"/>
        <end position="244"/>
    </location>
</feature>
<dbReference type="AlphaFoldDB" id="A0AAD5UJX9"/>
<name>A0AAD5UJX9_9FUNG</name>
<keyword evidence="2" id="KW-1133">Transmembrane helix</keyword>
<evidence type="ECO:0000313" key="4">
    <source>
        <dbReference type="Proteomes" id="UP001210925"/>
    </source>
</evidence>
<sequence>MAAFTFVDGLNNFSGEVTIAALLVMAFLNHYKVGFHPKYFVRWMIYLDALAFTFTYITQALAQGNVLPGSGCSQKYIAFVGDFIDSFKDACKYGYLVYRGFQIWGSDNPARISVFASLGSLVLYWLYIATAYSFSGDCSQSLIPQVSFNWSLVLLYVYWMIMDMVPSAIMIIKFQDYVYMAPGNKTISKILYREETRLFISCIVMAAVTCNSIYNVIARATFSLTTVAFVYTQFIIFLNSINLVDENCDLITRSSEDESTYQGKESGLSPSGNTHTNILSPSSQYGYAVPTGLIDRRYSVPGNSPAVMAENYPARGSVVYPQDNRSPAVYQSVDPNLSAPAYTGMGDARYQPVIVAQQPQYPLPGAGQYDYSQLNYRNRPERDSSYSYANLVVPQ</sequence>
<keyword evidence="2" id="KW-0472">Membrane</keyword>
<comment type="caution">
    <text evidence="3">The sequence shown here is derived from an EMBL/GenBank/DDBJ whole genome shotgun (WGS) entry which is preliminary data.</text>
</comment>
<feature type="transmembrane region" description="Helical" evidence="2">
    <location>
        <begin position="146"/>
        <end position="172"/>
    </location>
</feature>
<accession>A0AAD5UJX9</accession>
<keyword evidence="2" id="KW-0812">Transmembrane</keyword>
<proteinExistence type="predicted"/>
<gene>
    <name evidence="3" type="ORF">HK103_002091</name>
</gene>
<dbReference type="Proteomes" id="UP001210925">
    <property type="component" value="Unassembled WGS sequence"/>
</dbReference>
<feature type="transmembrane region" description="Helical" evidence="2">
    <location>
        <begin position="112"/>
        <end position="134"/>
    </location>
</feature>
<feature type="compositionally biased region" description="Polar residues" evidence="1">
    <location>
        <begin position="260"/>
        <end position="278"/>
    </location>
</feature>
<evidence type="ECO:0000256" key="2">
    <source>
        <dbReference type="SAM" id="Phobius"/>
    </source>
</evidence>
<feature type="transmembrane region" description="Helical" evidence="2">
    <location>
        <begin position="198"/>
        <end position="217"/>
    </location>
</feature>
<evidence type="ECO:0000313" key="3">
    <source>
        <dbReference type="EMBL" id="KAJ3259538.1"/>
    </source>
</evidence>
<organism evidence="3 4">
    <name type="scientific">Boothiomyces macroporosus</name>
    <dbReference type="NCBI Taxonomy" id="261099"/>
    <lineage>
        <taxon>Eukaryota</taxon>
        <taxon>Fungi</taxon>
        <taxon>Fungi incertae sedis</taxon>
        <taxon>Chytridiomycota</taxon>
        <taxon>Chytridiomycota incertae sedis</taxon>
        <taxon>Chytridiomycetes</taxon>
        <taxon>Rhizophydiales</taxon>
        <taxon>Terramycetaceae</taxon>
        <taxon>Boothiomyces</taxon>
    </lineage>
</organism>
<keyword evidence="4" id="KW-1185">Reference proteome</keyword>
<feature type="transmembrane region" description="Helical" evidence="2">
    <location>
        <begin position="43"/>
        <end position="62"/>
    </location>
</feature>